<dbReference type="Pfam" id="PF02604">
    <property type="entry name" value="PhdYeFM_antitox"/>
    <property type="match status" value="1"/>
</dbReference>
<evidence type="ECO:0000313" key="4">
    <source>
        <dbReference type="Proteomes" id="UP001496627"/>
    </source>
</evidence>
<dbReference type="EMBL" id="JBEAAL010000006">
    <property type="protein sequence ID" value="MEQ1405402.1"/>
    <property type="molecule type" value="Genomic_DNA"/>
</dbReference>
<comment type="caution">
    <text evidence="3">The sequence shown here is derived from an EMBL/GenBank/DDBJ whole genome shotgun (WGS) entry which is preliminary data.</text>
</comment>
<keyword evidence="4" id="KW-1185">Reference proteome</keyword>
<gene>
    <name evidence="3" type="ORF">ABK249_10710</name>
</gene>
<accession>A0ABV0M0L6</accession>
<proteinExistence type="inferred from homology"/>
<name>A0ABV0M0L6_9HYPH</name>
<evidence type="ECO:0000313" key="3">
    <source>
        <dbReference type="EMBL" id="MEQ1405402.1"/>
    </source>
</evidence>
<sequence>MQVTIHSAKTNLSKLIELAKAGEEVIIAKGKVPVAKIVPIPQHGFTIGLLKGKIKPGGPDFFEPMGEDELGLWEGKN</sequence>
<dbReference type="InterPro" id="IPR006442">
    <property type="entry name" value="Antitoxin_Phd/YefM"/>
</dbReference>
<reference evidence="3 4" key="1">
    <citation type="submission" date="2024-05" db="EMBL/GenBank/DDBJ databases">
        <title>Neorhizobium sp. Rsf11, a plant growth promoting and heavy metal resistant PAH-degrader.</title>
        <authorList>
            <person name="Golubev S.N."/>
            <person name="Muratova A.Y."/>
            <person name="Markelova M.I."/>
        </authorList>
    </citation>
    <scope>NUCLEOTIDE SEQUENCE [LARGE SCALE GENOMIC DNA]</scope>
    <source>
        <strain evidence="3 4">Rsf11</strain>
    </source>
</reference>
<dbReference type="Proteomes" id="UP001496627">
    <property type="component" value="Unassembled WGS sequence"/>
</dbReference>
<evidence type="ECO:0000256" key="1">
    <source>
        <dbReference type="ARBA" id="ARBA00009981"/>
    </source>
</evidence>
<dbReference type="RefSeq" id="WP_227702378.1">
    <property type="nucleotide sequence ID" value="NZ_JBEAAL010000006.1"/>
</dbReference>
<protein>
    <recommendedName>
        <fullName evidence="2">Antitoxin</fullName>
    </recommendedName>
</protein>
<evidence type="ECO:0000256" key="2">
    <source>
        <dbReference type="RuleBase" id="RU362080"/>
    </source>
</evidence>
<dbReference type="SUPFAM" id="SSF143120">
    <property type="entry name" value="YefM-like"/>
    <property type="match status" value="1"/>
</dbReference>
<dbReference type="InterPro" id="IPR036165">
    <property type="entry name" value="YefM-like_sf"/>
</dbReference>
<comment type="similarity">
    <text evidence="1 2">Belongs to the phD/YefM antitoxin family.</text>
</comment>
<dbReference type="Gene3D" id="3.40.1620.10">
    <property type="entry name" value="YefM-like domain"/>
    <property type="match status" value="1"/>
</dbReference>
<comment type="function">
    <text evidence="2">Antitoxin component of a type II toxin-antitoxin (TA) system.</text>
</comment>
<organism evidence="3 4">
    <name type="scientific">Neorhizobium phenanthreniclasticum</name>
    <dbReference type="NCBI Taxonomy" id="3157917"/>
    <lineage>
        <taxon>Bacteria</taxon>
        <taxon>Pseudomonadati</taxon>
        <taxon>Pseudomonadota</taxon>
        <taxon>Alphaproteobacteria</taxon>
        <taxon>Hyphomicrobiales</taxon>
        <taxon>Rhizobiaceae</taxon>
        <taxon>Rhizobium/Agrobacterium group</taxon>
        <taxon>Neorhizobium</taxon>
    </lineage>
</organism>